<dbReference type="PANTHER" id="PTHR43480:SF1">
    <property type="entry name" value="ACYL-[ACYL-CARRIER-PROTEIN]--UDP-N-ACETYLGLUCOSAMINE O-ACYLTRANSFERASE, MITOCHONDRIAL-RELATED"/>
    <property type="match status" value="1"/>
</dbReference>
<dbReference type="GO" id="GO:0009245">
    <property type="term" value="P:lipid A biosynthetic process"/>
    <property type="evidence" value="ECO:0007669"/>
    <property type="project" value="UniProtKB-UniRule"/>
</dbReference>
<gene>
    <name evidence="6 8" type="primary">lpxA</name>
    <name evidence="8" type="ORF">H8B19_03270</name>
</gene>
<dbReference type="Gene3D" id="1.20.1180.10">
    <property type="entry name" value="Udp N-acetylglucosamine O-acyltransferase, C-terminal domain"/>
    <property type="match status" value="1"/>
</dbReference>
<evidence type="ECO:0000256" key="5">
    <source>
        <dbReference type="ARBA" id="ARBA00023315"/>
    </source>
</evidence>
<sequence>MSVHPTAIIDPSASLGENVEVGPFTIIGANVVIGDNCKIESHVVIKGPSQIGRDNHIFQFCSIGEDCQDKKYAGEPTRLVIGDNNVFREGCTVHRGTIQDQSLTQIGSHNLFMADAHVAHDCVIGDNNIFANNATLAGHVHVGDWVIIGGMTGVHQFCHIGSHSFCAAGCLLVKDLPPYVMAGGADMSTFGINSEGLKRRGFDSATISQIRRAYKVVYRQGHKVDEAVSILNDMANDTPPIKILADFIQHSARGILR</sequence>
<keyword evidence="5 6" id="KW-0012">Acyltransferase</keyword>
<organism evidence="8 9">
    <name type="scientific">Neptunicella marina</name>
    <dbReference type="NCBI Taxonomy" id="2125989"/>
    <lineage>
        <taxon>Bacteria</taxon>
        <taxon>Pseudomonadati</taxon>
        <taxon>Pseudomonadota</taxon>
        <taxon>Gammaproteobacteria</taxon>
        <taxon>Alteromonadales</taxon>
        <taxon>Alteromonadaceae</taxon>
        <taxon>Neptunicella</taxon>
    </lineage>
</organism>
<feature type="domain" description="UDP N-acetylglucosamine O-acyltransferase C-terminal" evidence="7">
    <location>
        <begin position="175"/>
        <end position="255"/>
    </location>
</feature>
<dbReference type="PANTHER" id="PTHR43480">
    <property type="entry name" value="ACYL-[ACYL-CARRIER-PROTEIN]--UDP-N-ACETYLGLUCOSAMINE O-ACYLTRANSFERASE"/>
    <property type="match status" value="1"/>
</dbReference>
<dbReference type="Pfam" id="PF13720">
    <property type="entry name" value="Acetyltransf_11"/>
    <property type="match status" value="1"/>
</dbReference>
<dbReference type="Proteomes" id="UP000601768">
    <property type="component" value="Unassembled WGS sequence"/>
</dbReference>
<dbReference type="GO" id="GO:0005737">
    <property type="term" value="C:cytoplasm"/>
    <property type="evidence" value="ECO:0007669"/>
    <property type="project" value="UniProtKB-SubCell"/>
</dbReference>
<evidence type="ECO:0000256" key="3">
    <source>
        <dbReference type="ARBA" id="ARBA00022679"/>
    </source>
</evidence>
<protein>
    <recommendedName>
        <fullName evidence="6">Acyl-[acyl-carrier-protein]--UDP-N-acetylglucosamine O-acyltransferase</fullName>
        <shortName evidence="6">UDP-N-acetylglucosamine acyltransferase</shortName>
        <ecNumber evidence="6">2.3.1.129</ecNumber>
    </recommendedName>
</protein>
<dbReference type="UniPathway" id="UPA00359">
    <property type="reaction ID" value="UER00477"/>
</dbReference>
<keyword evidence="1 6" id="KW-0444">Lipid biosynthesis</keyword>
<comment type="pathway">
    <text evidence="6">Glycolipid biosynthesis; lipid IV(A) biosynthesis; lipid IV(A) from (3R)-3-hydroxytetradecanoyl-[acyl-carrier-protein] and UDP-N-acetyl-alpha-D-glucosamine: step 1/6.</text>
</comment>
<evidence type="ECO:0000313" key="8">
    <source>
        <dbReference type="EMBL" id="MBC3764881.1"/>
    </source>
</evidence>
<keyword evidence="4 6" id="KW-0443">Lipid metabolism</keyword>
<dbReference type="InterPro" id="IPR001451">
    <property type="entry name" value="Hexapep"/>
</dbReference>
<dbReference type="Gene3D" id="2.160.10.10">
    <property type="entry name" value="Hexapeptide repeat proteins"/>
    <property type="match status" value="1"/>
</dbReference>
<dbReference type="NCBIfam" id="TIGR01852">
    <property type="entry name" value="lipid_A_lpxA"/>
    <property type="match status" value="1"/>
</dbReference>
<dbReference type="PIRSF" id="PIRSF000456">
    <property type="entry name" value="UDP-GlcNAc_acltr"/>
    <property type="match status" value="1"/>
</dbReference>
<name>A0A8J6IPU3_9ALTE</name>
<dbReference type="GO" id="GO:0008780">
    <property type="term" value="F:acyl-[acyl-carrier-protein]-UDP-N-acetylglucosamine O-acyltransferase activity"/>
    <property type="evidence" value="ECO:0007669"/>
    <property type="project" value="UniProtKB-UniRule"/>
</dbReference>
<dbReference type="InterPro" id="IPR037157">
    <property type="entry name" value="Acetyltransf_C_sf"/>
</dbReference>
<proteinExistence type="inferred from homology"/>
<dbReference type="RefSeq" id="WP_186505351.1">
    <property type="nucleotide sequence ID" value="NZ_JACNEP010000002.1"/>
</dbReference>
<reference evidence="8" key="1">
    <citation type="journal article" date="2018" name="Int. J. Syst. Evol. Microbiol.">
        <title>Neptunicella marina gen. nov., sp. nov., isolated from surface seawater.</title>
        <authorList>
            <person name="Liu X."/>
            <person name="Lai Q."/>
            <person name="Du Y."/>
            <person name="Zhang X."/>
            <person name="Liu Z."/>
            <person name="Sun F."/>
            <person name="Shao Z."/>
        </authorList>
    </citation>
    <scope>NUCLEOTIDE SEQUENCE</scope>
    <source>
        <strain evidence="8">S27-2</strain>
    </source>
</reference>
<keyword evidence="9" id="KW-1185">Reference proteome</keyword>
<evidence type="ECO:0000259" key="7">
    <source>
        <dbReference type="Pfam" id="PF13720"/>
    </source>
</evidence>
<dbReference type="SUPFAM" id="SSF51161">
    <property type="entry name" value="Trimeric LpxA-like enzymes"/>
    <property type="match status" value="1"/>
</dbReference>
<dbReference type="CDD" id="cd03351">
    <property type="entry name" value="LbH_UDP-GlcNAc_AT"/>
    <property type="match status" value="1"/>
</dbReference>
<keyword evidence="6" id="KW-0963">Cytoplasm</keyword>
<keyword evidence="3 6" id="KW-0808">Transferase</keyword>
<evidence type="ECO:0000256" key="2">
    <source>
        <dbReference type="ARBA" id="ARBA00022556"/>
    </source>
</evidence>
<comment type="subcellular location">
    <subcellularLocation>
        <location evidence="6">Cytoplasm</location>
    </subcellularLocation>
</comment>
<dbReference type="EC" id="2.3.1.129" evidence="6"/>
<evidence type="ECO:0000256" key="4">
    <source>
        <dbReference type="ARBA" id="ARBA00023098"/>
    </source>
</evidence>
<comment type="catalytic activity">
    <reaction evidence="6">
        <text>a (3R)-hydroxyacyl-[ACP] + UDP-N-acetyl-alpha-D-glucosamine = a UDP-3-O-[(3R)-3-hydroxyacyl]-N-acetyl-alpha-D-glucosamine + holo-[ACP]</text>
        <dbReference type="Rhea" id="RHEA:67812"/>
        <dbReference type="Rhea" id="RHEA-COMP:9685"/>
        <dbReference type="Rhea" id="RHEA-COMP:9945"/>
        <dbReference type="ChEBI" id="CHEBI:57705"/>
        <dbReference type="ChEBI" id="CHEBI:64479"/>
        <dbReference type="ChEBI" id="CHEBI:78827"/>
        <dbReference type="ChEBI" id="CHEBI:173225"/>
        <dbReference type="EC" id="2.3.1.129"/>
    </reaction>
</comment>
<comment type="similarity">
    <text evidence="6">Belongs to the transferase hexapeptide repeat family. LpxA subfamily.</text>
</comment>
<comment type="function">
    <text evidence="6">Involved in the biosynthesis of lipid A, a phosphorylated glycolipid that anchors the lipopolysaccharide to the outer membrane of the cell.</text>
</comment>
<accession>A0A8J6IPU3</accession>
<reference evidence="8" key="2">
    <citation type="submission" date="2020-08" db="EMBL/GenBank/DDBJ databases">
        <authorList>
            <person name="Lai Q."/>
        </authorList>
    </citation>
    <scope>NUCLEOTIDE SEQUENCE</scope>
    <source>
        <strain evidence="8">S27-2</strain>
    </source>
</reference>
<dbReference type="InterPro" id="IPR010137">
    <property type="entry name" value="Lipid_A_LpxA"/>
</dbReference>
<keyword evidence="2 6" id="KW-0441">Lipid A biosynthesis</keyword>
<dbReference type="HAMAP" id="MF_00387">
    <property type="entry name" value="LpxA"/>
    <property type="match status" value="1"/>
</dbReference>
<dbReference type="InterPro" id="IPR011004">
    <property type="entry name" value="Trimer_LpxA-like_sf"/>
</dbReference>
<dbReference type="EMBL" id="JACNEP010000002">
    <property type="protein sequence ID" value="MBC3764881.1"/>
    <property type="molecule type" value="Genomic_DNA"/>
</dbReference>
<dbReference type="AlphaFoldDB" id="A0A8J6IPU3"/>
<keyword evidence="6" id="KW-0677">Repeat</keyword>
<comment type="caution">
    <text evidence="8">The sequence shown here is derived from an EMBL/GenBank/DDBJ whole genome shotgun (WGS) entry which is preliminary data.</text>
</comment>
<dbReference type="InterPro" id="IPR029098">
    <property type="entry name" value="Acetyltransf_C"/>
</dbReference>
<dbReference type="Pfam" id="PF00132">
    <property type="entry name" value="Hexapep"/>
    <property type="match status" value="2"/>
</dbReference>
<comment type="subunit">
    <text evidence="6">Homotrimer.</text>
</comment>
<evidence type="ECO:0000313" key="9">
    <source>
        <dbReference type="Proteomes" id="UP000601768"/>
    </source>
</evidence>
<evidence type="ECO:0000256" key="1">
    <source>
        <dbReference type="ARBA" id="ARBA00022516"/>
    </source>
</evidence>
<evidence type="ECO:0000256" key="6">
    <source>
        <dbReference type="HAMAP-Rule" id="MF_00387"/>
    </source>
</evidence>
<dbReference type="NCBIfam" id="NF003657">
    <property type="entry name" value="PRK05289.1"/>
    <property type="match status" value="1"/>
</dbReference>
<dbReference type="GO" id="GO:0016020">
    <property type="term" value="C:membrane"/>
    <property type="evidence" value="ECO:0007669"/>
    <property type="project" value="GOC"/>
</dbReference>